<dbReference type="Gene3D" id="1.20.120.430">
    <property type="entry name" value="tRNA modification GTPase MnmE domain 2"/>
    <property type="match status" value="1"/>
</dbReference>
<dbReference type="NCBIfam" id="NF003661">
    <property type="entry name" value="PRK05291.1-3"/>
    <property type="match status" value="1"/>
</dbReference>
<evidence type="ECO:0000256" key="2">
    <source>
        <dbReference type="ARBA" id="ARBA00022694"/>
    </source>
</evidence>
<dbReference type="CDD" id="cd14858">
    <property type="entry name" value="TrmE_N"/>
    <property type="match status" value="1"/>
</dbReference>
<dbReference type="PANTHER" id="PTHR42714:SF2">
    <property type="entry name" value="TRNA MODIFICATION GTPASE GTPBP3, MITOCHONDRIAL"/>
    <property type="match status" value="1"/>
</dbReference>
<dbReference type="InterPro" id="IPR027417">
    <property type="entry name" value="P-loop_NTPase"/>
</dbReference>
<dbReference type="InterPro" id="IPR006073">
    <property type="entry name" value="GTP-bd"/>
</dbReference>
<proteinExistence type="inferred from homology"/>
<dbReference type="InterPro" id="IPR004520">
    <property type="entry name" value="GTPase_MnmE"/>
</dbReference>
<dbReference type="InterPro" id="IPR025867">
    <property type="entry name" value="MnmE_helical"/>
</dbReference>
<dbReference type="Pfam" id="PF12631">
    <property type="entry name" value="MnmE_helical"/>
    <property type="match status" value="1"/>
</dbReference>
<evidence type="ECO:0000256" key="3">
    <source>
        <dbReference type="ARBA" id="ARBA00022741"/>
    </source>
</evidence>
<sequence length="461" mass="49263">MFTEDTIAAIATAPGVGGVGIIRVSGAKAFPLVDALFAGKSAVPLTERPNRSIQYGRIVDPKTGRTVDEVLLLLMKGPHSYTAEDVIEIQCHGGPVVVRELLRLVLSSGARLAEPGEFTKRAFLNGRIDLTQAEAVIDIIEANGEAALGVAVGQLDGTLATWIRRLREELLTMVARLEVTIDYPEEDIEEVTTAEVAASLTPIMADMQHLLATAKSGRMVREGITTAIVGRPNAGKSSLMNALLRENRAIVTDIPGTTRDTIEEGMTIEGISLRLIDTAGIRDTEDIVEKLGVERAKEYVSAADIVICVIDGSTALSEEEKDILETLKGRTAVVFINKADIATAITAEDIAPYGPFAAVAAISAANGEGLDVLGHVVKELVYGGEVQGDRGAMLSNIRHINLMETALALLTQAKENLEAGLSVDFIVTDMRSAWETLGDITGDSLRESMVDELFSRFCLGK</sequence>
<comment type="subunit">
    <text evidence="6">Homodimer. Heterotetramer of two MnmE and two MnmG subunits.</text>
</comment>
<feature type="binding site" evidence="6">
    <location>
        <position position="127"/>
    </location>
    <ligand>
        <name>(6S)-5-formyl-5,6,7,8-tetrahydrofolate</name>
        <dbReference type="ChEBI" id="CHEBI:57457"/>
    </ligand>
</feature>
<evidence type="ECO:0000259" key="8">
    <source>
        <dbReference type="PROSITE" id="PS51709"/>
    </source>
</evidence>
<evidence type="ECO:0000313" key="9">
    <source>
        <dbReference type="EMBL" id="MBM6912716.1"/>
    </source>
</evidence>
<keyword evidence="6" id="KW-0963">Cytoplasm</keyword>
<comment type="function">
    <text evidence="6">Exhibits a very high intrinsic GTPase hydrolysis rate. Involved in the addition of a carboxymethylaminomethyl (cmnm) group at the wobble position (U34) of certain tRNAs, forming tRNA-cmnm(5)s(2)U34.</text>
</comment>
<feature type="binding site" evidence="6">
    <location>
        <begin position="277"/>
        <end position="280"/>
    </location>
    <ligand>
        <name>GTP</name>
        <dbReference type="ChEBI" id="CHEBI:37565"/>
    </ligand>
</feature>
<keyword evidence="4 6" id="KW-0630">Potassium</keyword>
<feature type="binding site" evidence="6">
    <location>
        <begin position="233"/>
        <end position="238"/>
    </location>
    <ligand>
        <name>GTP</name>
        <dbReference type="ChEBI" id="CHEBI:37565"/>
    </ligand>
</feature>
<feature type="domain" description="TrmE-type G" evidence="8">
    <location>
        <begin position="223"/>
        <end position="382"/>
    </location>
</feature>
<dbReference type="RefSeq" id="WP_205087789.1">
    <property type="nucleotide sequence ID" value="NZ_JACJLA010000007.1"/>
</dbReference>
<dbReference type="SUPFAM" id="SSF52540">
    <property type="entry name" value="P-loop containing nucleoside triphosphate hydrolases"/>
    <property type="match status" value="1"/>
</dbReference>
<feature type="binding site" evidence="6">
    <location>
        <position position="252"/>
    </location>
    <ligand>
        <name>K(+)</name>
        <dbReference type="ChEBI" id="CHEBI:29103"/>
    </ligand>
</feature>
<protein>
    <recommendedName>
        <fullName evidence="6">tRNA modification GTPase MnmE</fullName>
        <ecNumber evidence="6">3.6.-.-</ecNumber>
    </recommendedName>
</protein>
<evidence type="ECO:0000313" key="10">
    <source>
        <dbReference type="Proteomes" id="UP000707138"/>
    </source>
</evidence>
<dbReference type="PROSITE" id="PS51709">
    <property type="entry name" value="G_TRME"/>
    <property type="match status" value="1"/>
</dbReference>
<dbReference type="InterPro" id="IPR031168">
    <property type="entry name" value="G_TrmE"/>
</dbReference>
<keyword evidence="6" id="KW-0378">Hydrolase</keyword>
<organism evidence="9 10">
    <name type="scientific">Veillonella magna</name>
    <dbReference type="NCBI Taxonomy" id="464322"/>
    <lineage>
        <taxon>Bacteria</taxon>
        <taxon>Bacillati</taxon>
        <taxon>Bacillota</taxon>
        <taxon>Negativicutes</taxon>
        <taxon>Veillonellales</taxon>
        <taxon>Veillonellaceae</taxon>
        <taxon>Veillonella</taxon>
    </lineage>
</organism>
<dbReference type="EMBL" id="JACJLA010000007">
    <property type="protein sequence ID" value="MBM6912716.1"/>
    <property type="molecule type" value="Genomic_DNA"/>
</dbReference>
<feature type="binding site" evidence="6">
    <location>
        <begin position="252"/>
        <end position="258"/>
    </location>
    <ligand>
        <name>GTP</name>
        <dbReference type="ChEBI" id="CHEBI:37565"/>
    </ligand>
</feature>
<dbReference type="HAMAP" id="MF_00379">
    <property type="entry name" value="GTPase_MnmE"/>
    <property type="match status" value="1"/>
</dbReference>
<dbReference type="Pfam" id="PF10396">
    <property type="entry name" value="TrmE_N"/>
    <property type="match status" value="1"/>
</dbReference>
<dbReference type="InterPro" id="IPR005225">
    <property type="entry name" value="Small_GTP-bd"/>
</dbReference>
<keyword evidence="3 6" id="KW-0547">Nucleotide-binding</keyword>
<comment type="caution">
    <text evidence="6">Lacks conserved residue(s) required for the propagation of feature annotation.</text>
</comment>
<comment type="caution">
    <text evidence="9">The sequence shown here is derived from an EMBL/GenBank/DDBJ whole genome shotgun (WGS) entry which is preliminary data.</text>
</comment>
<feature type="binding site" evidence="6">
    <location>
        <position position="23"/>
    </location>
    <ligand>
        <name>(6S)-5-formyl-5,6,7,8-tetrahydrofolate</name>
        <dbReference type="ChEBI" id="CHEBI:57457"/>
    </ligand>
</feature>
<comment type="cofactor">
    <cofactor evidence="6">
        <name>K(+)</name>
        <dbReference type="ChEBI" id="CHEBI:29103"/>
    </cofactor>
    <text evidence="6">Binds 1 potassium ion per subunit.</text>
</comment>
<dbReference type="PANTHER" id="PTHR42714">
    <property type="entry name" value="TRNA MODIFICATION GTPASE GTPBP3"/>
    <property type="match status" value="1"/>
</dbReference>
<reference evidence="9 10" key="1">
    <citation type="journal article" date="2021" name="Sci. Rep.">
        <title>The distribution of antibiotic resistance genes in chicken gut microbiota commensals.</title>
        <authorList>
            <person name="Juricova H."/>
            <person name="Matiasovicova J."/>
            <person name="Kubasova T."/>
            <person name="Cejkova D."/>
            <person name="Rychlik I."/>
        </authorList>
    </citation>
    <scope>NUCLEOTIDE SEQUENCE [LARGE SCALE GENOMIC DNA]</scope>
    <source>
        <strain evidence="9 10">An537</strain>
    </source>
</reference>
<dbReference type="Gene3D" id="3.30.1360.120">
    <property type="entry name" value="Probable tRNA modification gtpase trme, domain 1"/>
    <property type="match status" value="1"/>
</dbReference>
<accession>A0ABS2GF16</accession>
<feature type="binding site" evidence="6">
    <location>
        <position position="461"/>
    </location>
    <ligand>
        <name>(6S)-5-formyl-5,6,7,8-tetrahydrofolate</name>
        <dbReference type="ChEBI" id="CHEBI:57457"/>
    </ligand>
</feature>
<feature type="binding site" evidence="6">
    <location>
        <begin position="337"/>
        <end position="340"/>
    </location>
    <ligand>
        <name>GTP</name>
        <dbReference type="ChEBI" id="CHEBI:37565"/>
    </ligand>
</feature>
<evidence type="ECO:0000256" key="4">
    <source>
        <dbReference type="ARBA" id="ARBA00022958"/>
    </source>
</evidence>
<feature type="binding site" evidence="6">
    <location>
        <position position="88"/>
    </location>
    <ligand>
        <name>(6S)-5-formyl-5,6,7,8-tetrahydrofolate</name>
        <dbReference type="ChEBI" id="CHEBI:57457"/>
    </ligand>
</feature>
<keyword evidence="5 6" id="KW-0342">GTP-binding</keyword>
<gene>
    <name evidence="6 9" type="primary">mnmE</name>
    <name evidence="6" type="synonym">trmE</name>
    <name evidence="9" type="ORF">H6A01_05180</name>
</gene>
<dbReference type="InterPro" id="IPR027368">
    <property type="entry name" value="MnmE_dom2"/>
</dbReference>
<feature type="binding site" evidence="6">
    <location>
        <position position="233"/>
    </location>
    <ligand>
        <name>K(+)</name>
        <dbReference type="ChEBI" id="CHEBI:29103"/>
    </ligand>
</feature>
<dbReference type="InterPro" id="IPR018948">
    <property type="entry name" value="GTP-bd_TrmE_N"/>
</dbReference>
<name>A0ABS2GF16_9FIRM</name>
<dbReference type="Pfam" id="PF01926">
    <property type="entry name" value="MMR_HSR1"/>
    <property type="match status" value="1"/>
</dbReference>
<keyword evidence="6" id="KW-0479">Metal-binding</keyword>
<feature type="binding site" evidence="6">
    <location>
        <position position="237"/>
    </location>
    <ligand>
        <name>Mg(2+)</name>
        <dbReference type="ChEBI" id="CHEBI:18420"/>
    </ligand>
</feature>
<comment type="subcellular location">
    <subcellularLocation>
        <location evidence="6">Cytoplasm</location>
    </subcellularLocation>
</comment>
<dbReference type="CDD" id="cd04164">
    <property type="entry name" value="trmE"/>
    <property type="match status" value="1"/>
</dbReference>
<evidence type="ECO:0000256" key="5">
    <source>
        <dbReference type="ARBA" id="ARBA00023134"/>
    </source>
</evidence>
<dbReference type="NCBIfam" id="TIGR00450">
    <property type="entry name" value="mnmE_trmE_thdF"/>
    <property type="match status" value="1"/>
</dbReference>
<comment type="similarity">
    <text evidence="1 6 7">Belongs to the TRAFAC class TrmE-Era-EngA-EngB-Septin-like GTPase superfamily. TrmE GTPase family.</text>
</comment>
<dbReference type="EC" id="3.6.-.-" evidence="6"/>
<dbReference type="NCBIfam" id="TIGR00231">
    <property type="entry name" value="small_GTP"/>
    <property type="match status" value="1"/>
</dbReference>
<keyword evidence="6" id="KW-0460">Magnesium</keyword>
<evidence type="ECO:0000256" key="1">
    <source>
        <dbReference type="ARBA" id="ARBA00011043"/>
    </source>
</evidence>
<dbReference type="Proteomes" id="UP000707138">
    <property type="component" value="Unassembled WGS sequence"/>
</dbReference>
<keyword evidence="10" id="KW-1185">Reference proteome</keyword>
<evidence type="ECO:0000256" key="7">
    <source>
        <dbReference type="RuleBase" id="RU003313"/>
    </source>
</evidence>
<dbReference type="InterPro" id="IPR027266">
    <property type="entry name" value="TrmE/GcvT-like"/>
</dbReference>
<feature type="binding site" evidence="6">
    <location>
        <position position="254"/>
    </location>
    <ligand>
        <name>K(+)</name>
        <dbReference type="ChEBI" id="CHEBI:29103"/>
    </ligand>
</feature>
<dbReference type="Gene3D" id="3.40.50.300">
    <property type="entry name" value="P-loop containing nucleotide triphosphate hydrolases"/>
    <property type="match status" value="1"/>
</dbReference>
<evidence type="ECO:0000256" key="6">
    <source>
        <dbReference type="HAMAP-Rule" id="MF_00379"/>
    </source>
</evidence>
<feature type="binding site" evidence="6">
    <location>
        <position position="257"/>
    </location>
    <ligand>
        <name>K(+)</name>
        <dbReference type="ChEBI" id="CHEBI:29103"/>
    </ligand>
</feature>
<keyword evidence="2 6" id="KW-0819">tRNA processing</keyword>
<feature type="binding site" evidence="6">
    <location>
        <position position="258"/>
    </location>
    <ligand>
        <name>Mg(2+)</name>
        <dbReference type="ChEBI" id="CHEBI:18420"/>
    </ligand>
</feature>